<dbReference type="Proteomes" id="UP000031829">
    <property type="component" value="Chromosome"/>
</dbReference>
<dbReference type="HOGENOM" id="CLU_217843_0_0_9"/>
<protein>
    <submittedName>
        <fullName evidence="1">Uncharacterized protein</fullName>
    </submittedName>
</protein>
<evidence type="ECO:0000313" key="1">
    <source>
        <dbReference type="EMBL" id="AJI21670.1"/>
    </source>
</evidence>
<organism evidence="1 2">
    <name type="scientific">Priestia megaterium (strain ATCC 14581 / DSM 32 / CCUG 1817 / JCM 2506 / NBRC 15308 / NCIMB 9376 / NCTC 10342 / NRRL B-14308 / VKM B-512 / Ford 19)</name>
    <name type="common">Bacillus megaterium</name>
    <dbReference type="NCBI Taxonomy" id="1348623"/>
    <lineage>
        <taxon>Bacteria</taxon>
        <taxon>Bacillati</taxon>
        <taxon>Bacillota</taxon>
        <taxon>Bacilli</taxon>
        <taxon>Bacillales</taxon>
        <taxon>Bacillaceae</taxon>
        <taxon>Priestia</taxon>
    </lineage>
</organism>
<name>A0A0B6A9N7_PRIM2</name>
<dbReference type="RefSeq" id="WP_013083673.1">
    <property type="nucleotide sequence ID" value="NZ_BCVB01000011.1"/>
</dbReference>
<reference evidence="1 2" key="1">
    <citation type="journal article" date="2015" name="Genome Announc.">
        <title>Complete genome sequences for 35 biothreat assay-relevant bacillus species.</title>
        <authorList>
            <person name="Johnson S.L."/>
            <person name="Daligault H.E."/>
            <person name="Davenport K.W."/>
            <person name="Jaissle J."/>
            <person name="Frey K.G."/>
            <person name="Ladner J.T."/>
            <person name="Broomall S.M."/>
            <person name="Bishop-Lilly K.A."/>
            <person name="Bruce D.C."/>
            <person name="Gibbons H.S."/>
            <person name="Coyne S.R."/>
            <person name="Lo C.C."/>
            <person name="Meincke L."/>
            <person name="Munk A.C."/>
            <person name="Koroleva G.I."/>
            <person name="Rosenzweig C.N."/>
            <person name="Palacios G.F."/>
            <person name="Redden C.L."/>
            <person name="Minogue T.D."/>
            <person name="Chain P.S."/>
        </authorList>
    </citation>
    <scope>NUCLEOTIDE SEQUENCE [LARGE SCALE GENOMIC DNA]</scope>
    <source>
        <strain evidence="2">ATCC 14581 / DSM 32 / JCM 2506 / NBRC 15308 / NCIMB 9376 / NCTC 10342 / NRRL B-14308 / VKM B-512</strain>
    </source>
</reference>
<accession>A0A0B6A9N7</accession>
<dbReference type="AlphaFoldDB" id="A0A0B6A9N7"/>
<dbReference type="GeneID" id="93646328"/>
<dbReference type="KEGG" id="bmeg:BG04_5392"/>
<proteinExistence type="predicted"/>
<evidence type="ECO:0000313" key="2">
    <source>
        <dbReference type="Proteomes" id="UP000031829"/>
    </source>
</evidence>
<sequence length="44" mass="5100">MDFVRFLQYFCSIAGALCLGFTYYHMFKRDAPVKKEESQQGGTD</sequence>
<dbReference type="EMBL" id="CP009920">
    <property type="protein sequence ID" value="AJI21670.1"/>
    <property type="molecule type" value="Genomic_DNA"/>
</dbReference>
<gene>
    <name evidence="1" type="ORF">BG04_5392</name>
</gene>